<keyword evidence="4" id="KW-1185">Reference proteome</keyword>
<feature type="transmembrane region" description="Helical" evidence="1">
    <location>
        <begin position="21"/>
        <end position="42"/>
    </location>
</feature>
<evidence type="ECO:0000313" key="3">
    <source>
        <dbReference type="EMBL" id="MBK1878715.1"/>
    </source>
</evidence>
<accession>A0A934S035</accession>
<evidence type="ECO:0000259" key="2">
    <source>
        <dbReference type="Pfam" id="PF05569"/>
    </source>
</evidence>
<sequence length="557" mass="61002">MAVLRVGWQIVRAQGSNYRLLYCKAALLTVTLFLPVFVIGVLKAPAPVSSERFVERFSSLETSEKVPPSIAWFPRWLEDEEWGKVSPVNLLAQVVLGSCVLGAVVFTFQWARDQMALNGLLREARPADARVKRIVVELGQGLALRDPVELLVISRQVSPFACGWFRKKIVIDETAARSWEENELRMALAHELAHVHSNDVIWQQLAGLLSSILWFHPLAWGVRNQYMRLTERVSDEVAMFVSEEESAYARLLAKAALGYSCHQKLNTVSSFRGTCSVRQRIAALSVPAKNPLAVSKGIRLGLFFSSVALVAGLASSPALLEATGEGGERFVFEEVLRDLSSDQWRTREHAALSLAKLEHFESEALAPLMACLADDEWAIRKAAAMAIAKIGPEGRIAAGELTRLLGDSEWQVRQASAFALASVGASLEEVPALVGALEDDEWHVRKPAAIALGRIGAEAVSALPNLVAATEDPEWFVRKAAIEAVCLVGSESSEVRSVLLSSLYDVEGPVRLVAAKYLLRMEGEPLHSQSEAIERITSEDPVEIAIGRDAILENASR</sequence>
<dbReference type="Proteomes" id="UP000617628">
    <property type="component" value="Unassembled WGS sequence"/>
</dbReference>
<dbReference type="PANTHER" id="PTHR34978:SF3">
    <property type="entry name" value="SLR0241 PROTEIN"/>
    <property type="match status" value="1"/>
</dbReference>
<dbReference type="InterPro" id="IPR004155">
    <property type="entry name" value="PBS_lyase_HEAT"/>
</dbReference>
<dbReference type="SUPFAM" id="SSF48371">
    <property type="entry name" value="ARM repeat"/>
    <property type="match status" value="1"/>
</dbReference>
<dbReference type="InterPro" id="IPR052173">
    <property type="entry name" value="Beta-lactam_resp_regulator"/>
</dbReference>
<dbReference type="Pfam" id="PF13646">
    <property type="entry name" value="HEAT_2"/>
    <property type="match status" value="2"/>
</dbReference>
<evidence type="ECO:0000313" key="4">
    <source>
        <dbReference type="Proteomes" id="UP000617628"/>
    </source>
</evidence>
<dbReference type="RefSeq" id="WP_200356927.1">
    <property type="nucleotide sequence ID" value="NZ_JAENIL010000034.1"/>
</dbReference>
<gene>
    <name evidence="3" type="ORF">JIN87_17675</name>
</gene>
<keyword evidence="1" id="KW-0812">Transmembrane</keyword>
<dbReference type="SMART" id="SM00567">
    <property type="entry name" value="EZ_HEAT"/>
    <property type="match status" value="5"/>
</dbReference>
<dbReference type="InterPro" id="IPR016024">
    <property type="entry name" value="ARM-type_fold"/>
</dbReference>
<protein>
    <submittedName>
        <fullName evidence="3">HEAT repeat domain-containing protein</fullName>
    </submittedName>
</protein>
<dbReference type="InterPro" id="IPR008756">
    <property type="entry name" value="Peptidase_M56"/>
</dbReference>
<dbReference type="AlphaFoldDB" id="A0A934S035"/>
<comment type="caution">
    <text evidence="3">The sequence shown here is derived from an EMBL/GenBank/DDBJ whole genome shotgun (WGS) entry which is preliminary data.</text>
</comment>
<dbReference type="Pfam" id="PF05569">
    <property type="entry name" value="Peptidase_M56"/>
    <property type="match status" value="1"/>
</dbReference>
<dbReference type="Gene3D" id="1.25.10.10">
    <property type="entry name" value="Leucine-rich Repeat Variant"/>
    <property type="match status" value="1"/>
</dbReference>
<dbReference type="EMBL" id="JAENIL010000034">
    <property type="protein sequence ID" value="MBK1878715.1"/>
    <property type="molecule type" value="Genomic_DNA"/>
</dbReference>
<dbReference type="CDD" id="cd07341">
    <property type="entry name" value="M56_BlaR1_MecR1_like"/>
    <property type="match status" value="1"/>
</dbReference>
<organism evidence="3 4">
    <name type="scientific">Pelagicoccus mobilis</name>
    <dbReference type="NCBI Taxonomy" id="415221"/>
    <lineage>
        <taxon>Bacteria</taxon>
        <taxon>Pseudomonadati</taxon>
        <taxon>Verrucomicrobiota</taxon>
        <taxon>Opitutia</taxon>
        <taxon>Puniceicoccales</taxon>
        <taxon>Pelagicoccaceae</taxon>
        <taxon>Pelagicoccus</taxon>
    </lineage>
</organism>
<keyword evidence="1" id="KW-1133">Transmembrane helix</keyword>
<dbReference type="PANTHER" id="PTHR34978">
    <property type="entry name" value="POSSIBLE SENSOR-TRANSDUCER PROTEIN BLAR"/>
    <property type="match status" value="1"/>
</dbReference>
<keyword evidence="1" id="KW-0472">Membrane</keyword>
<proteinExistence type="predicted"/>
<dbReference type="InterPro" id="IPR011989">
    <property type="entry name" value="ARM-like"/>
</dbReference>
<reference evidence="3" key="1">
    <citation type="submission" date="2021-01" db="EMBL/GenBank/DDBJ databases">
        <title>Modified the classification status of verrucomicrobia.</title>
        <authorList>
            <person name="Feng X."/>
        </authorList>
    </citation>
    <scope>NUCLEOTIDE SEQUENCE</scope>
    <source>
        <strain evidence="3">KCTC 13126</strain>
    </source>
</reference>
<feature type="domain" description="Peptidase M56" evidence="2">
    <location>
        <begin position="98"/>
        <end position="284"/>
    </location>
</feature>
<name>A0A934S035_9BACT</name>
<dbReference type="Gene3D" id="3.30.2010.10">
    <property type="entry name" value="Metalloproteases ('zincins'), catalytic domain"/>
    <property type="match status" value="1"/>
</dbReference>
<evidence type="ECO:0000256" key="1">
    <source>
        <dbReference type="SAM" id="Phobius"/>
    </source>
</evidence>